<proteinExistence type="predicted"/>
<reference evidence="1" key="2">
    <citation type="submission" date="2020-11" db="EMBL/GenBank/DDBJ databases">
        <authorList>
            <person name="McCartney M.A."/>
            <person name="Auch B."/>
            <person name="Kono T."/>
            <person name="Mallez S."/>
            <person name="Becker A."/>
            <person name="Gohl D.M."/>
            <person name="Silverstein K.A.T."/>
            <person name="Koren S."/>
            <person name="Bechman K.B."/>
            <person name="Herman A."/>
            <person name="Abrahante J.E."/>
            <person name="Garbe J."/>
        </authorList>
    </citation>
    <scope>NUCLEOTIDE SEQUENCE</scope>
    <source>
        <strain evidence="1">Duluth1</strain>
        <tissue evidence="1">Whole animal</tissue>
    </source>
</reference>
<gene>
    <name evidence="1" type="ORF">DPMN_058530</name>
</gene>
<dbReference type="Proteomes" id="UP000828390">
    <property type="component" value="Unassembled WGS sequence"/>
</dbReference>
<protein>
    <submittedName>
        <fullName evidence="1">Uncharacterized protein</fullName>
    </submittedName>
</protein>
<sequence length="170" mass="19563">MNNCRSRCGHVLQPTVTILELSRAVIRTNLRTKFHEDWTINMTSRVLTMKIATHPGGHVFQRTGAIFNFSLANIRTNIDYNCDSYIKTAQPIGVIIETNVMTKFREDWTINVTSRKNCPGPYNIGTNVLTNIDEDWAINVTSRVLTIFFFNLAFFEFDTDTLEINLLIRQ</sequence>
<comment type="caution">
    <text evidence="1">The sequence shown here is derived from an EMBL/GenBank/DDBJ whole genome shotgun (WGS) entry which is preliminary data.</text>
</comment>
<reference evidence="1" key="1">
    <citation type="journal article" date="2019" name="bioRxiv">
        <title>The Genome of the Zebra Mussel, Dreissena polymorpha: A Resource for Invasive Species Research.</title>
        <authorList>
            <person name="McCartney M.A."/>
            <person name="Auch B."/>
            <person name="Kono T."/>
            <person name="Mallez S."/>
            <person name="Zhang Y."/>
            <person name="Obille A."/>
            <person name="Becker A."/>
            <person name="Abrahante J.E."/>
            <person name="Garbe J."/>
            <person name="Badalamenti J.P."/>
            <person name="Herman A."/>
            <person name="Mangelson H."/>
            <person name="Liachko I."/>
            <person name="Sullivan S."/>
            <person name="Sone E.D."/>
            <person name="Koren S."/>
            <person name="Silverstein K.A.T."/>
            <person name="Beckman K.B."/>
            <person name="Gohl D.M."/>
        </authorList>
    </citation>
    <scope>NUCLEOTIDE SEQUENCE</scope>
    <source>
        <strain evidence="1">Duluth1</strain>
        <tissue evidence="1">Whole animal</tissue>
    </source>
</reference>
<dbReference type="AlphaFoldDB" id="A0A9D4HDT6"/>
<name>A0A9D4HDT6_DREPO</name>
<accession>A0A9D4HDT6</accession>
<evidence type="ECO:0000313" key="1">
    <source>
        <dbReference type="EMBL" id="KAH3715817.1"/>
    </source>
</evidence>
<keyword evidence="2" id="KW-1185">Reference proteome</keyword>
<dbReference type="EMBL" id="JAIWYP010000013">
    <property type="protein sequence ID" value="KAH3715817.1"/>
    <property type="molecule type" value="Genomic_DNA"/>
</dbReference>
<evidence type="ECO:0000313" key="2">
    <source>
        <dbReference type="Proteomes" id="UP000828390"/>
    </source>
</evidence>
<organism evidence="1 2">
    <name type="scientific">Dreissena polymorpha</name>
    <name type="common">Zebra mussel</name>
    <name type="synonym">Mytilus polymorpha</name>
    <dbReference type="NCBI Taxonomy" id="45954"/>
    <lineage>
        <taxon>Eukaryota</taxon>
        <taxon>Metazoa</taxon>
        <taxon>Spiralia</taxon>
        <taxon>Lophotrochozoa</taxon>
        <taxon>Mollusca</taxon>
        <taxon>Bivalvia</taxon>
        <taxon>Autobranchia</taxon>
        <taxon>Heteroconchia</taxon>
        <taxon>Euheterodonta</taxon>
        <taxon>Imparidentia</taxon>
        <taxon>Neoheterodontei</taxon>
        <taxon>Myida</taxon>
        <taxon>Dreissenoidea</taxon>
        <taxon>Dreissenidae</taxon>
        <taxon>Dreissena</taxon>
    </lineage>
</organism>